<dbReference type="AlphaFoldDB" id="A0A2P4ZXL0"/>
<dbReference type="GeneID" id="36347381"/>
<name>A0A2P4ZXL0_9HYPO</name>
<gene>
    <name evidence="2" type="ORF">TGAM01_v202138</name>
</gene>
<evidence type="ECO:0000313" key="3">
    <source>
        <dbReference type="Proteomes" id="UP000054821"/>
    </source>
</evidence>
<reference evidence="2 3" key="1">
    <citation type="journal article" date="2016" name="Genome Announc.">
        <title>Draft Whole-Genome Sequence of Trichoderma gamsii T6085, a Promising Biocontrol Agent of Fusarium Head Blight on Wheat.</title>
        <authorList>
            <person name="Baroncelli R."/>
            <person name="Zapparata A."/>
            <person name="Piaggeschi G."/>
            <person name="Sarrocco S."/>
            <person name="Vannacci G."/>
        </authorList>
    </citation>
    <scope>NUCLEOTIDE SEQUENCE [LARGE SCALE GENOMIC DNA]</scope>
    <source>
        <strain evidence="2 3">T6085</strain>
    </source>
</reference>
<dbReference type="Proteomes" id="UP000054821">
    <property type="component" value="Unassembled WGS sequence"/>
</dbReference>
<feature type="compositionally biased region" description="Polar residues" evidence="1">
    <location>
        <begin position="1"/>
        <end position="19"/>
    </location>
</feature>
<keyword evidence="3" id="KW-1185">Reference proteome</keyword>
<comment type="caution">
    <text evidence="2">The sequence shown here is derived from an EMBL/GenBank/DDBJ whole genome shotgun (WGS) entry which is preliminary data.</text>
</comment>
<evidence type="ECO:0000313" key="2">
    <source>
        <dbReference type="EMBL" id="PON29030.1"/>
    </source>
</evidence>
<evidence type="ECO:0000256" key="1">
    <source>
        <dbReference type="SAM" id="MobiDB-lite"/>
    </source>
</evidence>
<sequence>STSIQQFPRASAEQKQASALASAKTAWPRNADVPQEPPRLWRLHFGQSRGLHQLANLGSLASVNPSMPIRSYCRPPVRNTDRSASMRLLQSPLCSSVAAWGTFGYGNQSMQPK</sequence>
<dbReference type="RefSeq" id="XP_024406331.1">
    <property type="nucleotide sequence ID" value="XM_024548928.1"/>
</dbReference>
<accession>A0A2P4ZXL0</accession>
<dbReference type="EMBL" id="JPDN02000005">
    <property type="protein sequence ID" value="PON29030.1"/>
    <property type="molecule type" value="Genomic_DNA"/>
</dbReference>
<feature type="region of interest" description="Disordered" evidence="1">
    <location>
        <begin position="1"/>
        <end position="36"/>
    </location>
</feature>
<organism evidence="2 3">
    <name type="scientific">Trichoderma gamsii</name>
    <dbReference type="NCBI Taxonomy" id="398673"/>
    <lineage>
        <taxon>Eukaryota</taxon>
        <taxon>Fungi</taxon>
        <taxon>Dikarya</taxon>
        <taxon>Ascomycota</taxon>
        <taxon>Pezizomycotina</taxon>
        <taxon>Sordariomycetes</taxon>
        <taxon>Hypocreomycetidae</taxon>
        <taxon>Hypocreales</taxon>
        <taxon>Hypocreaceae</taxon>
        <taxon>Trichoderma</taxon>
    </lineage>
</organism>
<feature type="non-terminal residue" evidence="2">
    <location>
        <position position="1"/>
    </location>
</feature>
<proteinExistence type="predicted"/>
<protein>
    <submittedName>
        <fullName evidence="2">Uncharacterized protein</fullName>
    </submittedName>
</protein>